<dbReference type="FunFam" id="1.10.10.60:FF:000265">
    <property type="entry name" value="CASP8-associated protein 2 isoform X1"/>
    <property type="match status" value="1"/>
</dbReference>
<feature type="compositionally biased region" description="Polar residues" evidence="18">
    <location>
        <begin position="1418"/>
        <end position="1432"/>
    </location>
</feature>
<keyword evidence="14" id="KW-0131">Cell cycle</keyword>
<keyword evidence="4" id="KW-0963">Cytoplasm</keyword>
<dbReference type="GeneTree" id="ENSGT00620000088063"/>
<proteinExistence type="predicted"/>
<dbReference type="GO" id="GO:0005739">
    <property type="term" value="C:mitochondrion"/>
    <property type="evidence" value="ECO:0007669"/>
    <property type="project" value="UniProtKB-SubCell"/>
</dbReference>
<evidence type="ECO:0000256" key="17">
    <source>
        <dbReference type="SAM" id="Coils"/>
    </source>
</evidence>
<dbReference type="STRING" id="8005.ENSEEEP00000008963"/>
<dbReference type="PANTHER" id="PTHR15489">
    <property type="entry name" value="CASPASE 8 ASSOCIATED PROTEIN 2"/>
    <property type="match status" value="1"/>
</dbReference>
<sequence>METKDHPVDDLYGDLGQGLYDSALCHDEDSVDIYSGLEDSPWNTSCGKEGFSISPHRLKESMDLYEQLITEEQEEKESTYNELKNKFDAAQNQVQELFAKLEQVQKQNSSLYKENTLLKKNFSALIKTARMEIVRKDEEISQLNNRRSWGGCHQYRVEKSQVFARHSLNCNSGLIKESHDHKENRVLPEASQHKGESRLSGPPVYSGTSTNAAPTPFSVLPRCTRSDPDSSLHSQSKNSEGVDSLYLQHLQNHKHVQSDRISVNKERESTYSEAVVLKSYNGITANQKVHEETSGRQLDGKVGGKQIELSQDLEGFSKQKDMSGKAQSKVDKNQLQKEQREPSKMNCASSQGQRQQNEGPLVLRRSGRSKSPSSQPQPVSTPKVHSQTSRAPSRESMDAQAQGRNVGLPDNQRENRHSRDPEGSGDRRGARGSVSEISCGSKSGLFLDRNVEKRGTREHHRKEERRPEDVNSSERRRTRSDRSREHKKTRQSEGRNRQEGSSSRGDRRNTRSESSKEHEQRSTKGDVSGAVDKLGDKRDKDRRNRSHADVRESRRDAPIKYGVHCNDPTQRKKDHEQGIDKRKAYGRTEEQSARSIASRDHSRNGKSSLSLVSHASSCSSGAKEKCVAVSYDKDRTSASPEKCRIGEHTIESVQAECVATVQSPLTLNSSCDIPAMAEESSPKRKLTFMETLNLTLSPVKKQSQPALANEPFGPTPGDAPEGSSLEDNVSFALGEEFCVLDEIENSQLSSQDVTPSSTEPSPGLLIENKLDFTPRFNGDMNESLISPLKEIAVDSERQEQESITKADDSLEPATSISQNCAENPQCALNFIAAAEVHFSAEESEAVVAPSPPLPEATCKELELQTSTNMLEEDRSENSVEHSRVGIQPEPGVTLSKQSNKCQEEVSTSADTQAITKTCCDSDTSVSLEVVSSTVSVDIKPQNQDSCADSQTAISVMESTGNLEKPVICLRSLEGPWAEVVSISSTSTEEVTRLEQTTSFEPDSTENEGQNSKLSSSTVVLHDEDSMMLVLSNIKVIPEAISPLTSPVRQTKKVQEQDLGKEQHVRSLSKDLSASAVVSEKDAWKMDMNKENKRPGSSATPNVPKDQQEPLSFTATEQELEEGEIVSDEDEEDALVIQSPQNEKTKWELRTHSSPRSPGLEKKTSQMRPTVTPKRHEEGSAPSSKDSPTFNKRRFKTVSAPSKANVTTSIDFMNTLSFIRSELRRKYMKLHKNVTKTAFCCIIDMSLASFTEFVDGINFQRFCSQGNVIKPRLNKIITSVMSKVSSNGIVNRIFDQRADDLKQKLWNFVDGQFDFLFKELKAALKNVSDLSKNKPSENKHSNPRERENLNVDVHKTQTKDPLTVTQHKRMIKAKAEQVGADQQQKATNPPRSIPIRARGLGSSGKNIKATMEEVPQVPAEQTSEQLPAGSSSEKCLPESIPVPENMASTYARRLSHSGSMHDRSDFEILTEQQTSSLTFNLVTDSQMGDIFRCLLQGSDLLEAGVGDHQSWPLNTPKKEGSAGESLIGVVTPSKIISPSKLITWTSISPYKFTSPNSKIQLPLNPALLDENCLLEVPSNPLPNHPSPALTMGNSQQPFSILTEDLAVSLTIPSPLKSDGHLSFLHPACGQPLSVPSNVITAHYGEDALLDGEDATEQDIHLSLETDNSSCSSSTGETWDGTDPVAFQFKPNLPMQAEIMERSNDHFIVRIRHTSPGAHEEYAHVQKETPAAAQTALHEDACASVGKPSSLDVHPRLASNERTEVQTSDKDAASSEESSPASLPKTTKNPAELKATDVASASCPSAVAEKRNGVSEAKTTYERTSRKRRKCYSGPKEKRLRREKSQDGHQKQKLKKRSKSPKHRGERTPSKKAEKTGSPQLSPSSLSARNVVRKKGEVVVTWTREEDRDILLELKMKGATLKTFTTLSAKLRKSPAQVEDRFTQLMKLFKKKEKMEC</sequence>
<feature type="compositionally biased region" description="Basic and acidic residues" evidence="18">
    <location>
        <begin position="569"/>
        <end position="603"/>
    </location>
</feature>
<feature type="region of interest" description="Disordered" evidence="18">
    <location>
        <begin position="1137"/>
        <end position="1195"/>
    </location>
</feature>
<comment type="subcellular location">
    <subcellularLocation>
        <location evidence="3">Cytoplasm</location>
    </subcellularLocation>
    <subcellularLocation>
        <location evidence="1">Mitochondrion</location>
    </subcellularLocation>
    <subcellularLocation>
        <location evidence="2">Nucleus</location>
        <location evidence="2">PML body</location>
    </subcellularLocation>
</comment>
<feature type="compositionally biased region" description="Basic and acidic residues" evidence="18">
    <location>
        <begin position="871"/>
        <end position="883"/>
    </location>
</feature>
<evidence type="ECO:0000256" key="8">
    <source>
        <dbReference type="ARBA" id="ARBA00022990"/>
    </source>
</evidence>
<feature type="compositionally biased region" description="Basic and acidic residues" evidence="18">
    <location>
        <begin position="179"/>
        <end position="197"/>
    </location>
</feature>
<keyword evidence="8" id="KW-0007">Acetylation</keyword>
<evidence type="ECO:0000313" key="20">
    <source>
        <dbReference type="Proteomes" id="UP000314983"/>
    </source>
</evidence>
<keyword evidence="13" id="KW-0539">Nucleus</keyword>
<name>A0A4W4EDC1_ELEEL</name>
<protein>
    <recommendedName>
        <fullName evidence="15">CASP8-associated protein 2</fullName>
    </recommendedName>
    <alternativeName>
        <fullName evidence="16">FLICE-associated huge protein</fullName>
    </alternativeName>
</protein>
<feature type="compositionally biased region" description="Basic and acidic residues" evidence="18">
    <location>
        <begin position="464"/>
        <end position="524"/>
    </location>
</feature>
<keyword evidence="9" id="KW-0805">Transcription regulation</keyword>
<feature type="compositionally biased region" description="Low complexity" evidence="18">
    <location>
        <begin position="1773"/>
        <end position="1783"/>
    </location>
</feature>
<dbReference type="InterPro" id="IPR009057">
    <property type="entry name" value="Homeodomain-like_sf"/>
</dbReference>
<evidence type="ECO:0000256" key="3">
    <source>
        <dbReference type="ARBA" id="ARBA00004496"/>
    </source>
</evidence>
<feature type="compositionally biased region" description="Basic and acidic residues" evidence="18">
    <location>
        <begin position="1864"/>
        <end position="1873"/>
    </location>
</feature>
<feature type="region of interest" description="Disordered" evidence="18">
    <location>
        <begin position="1802"/>
        <end position="1888"/>
    </location>
</feature>
<feature type="compositionally biased region" description="Basic and acidic residues" evidence="18">
    <location>
        <begin position="1806"/>
        <end position="1822"/>
    </location>
</feature>
<evidence type="ECO:0000313" key="19">
    <source>
        <dbReference type="Ensembl" id="ENSEEEP00000008963.2"/>
    </source>
</evidence>
<dbReference type="GO" id="GO:0016605">
    <property type="term" value="C:PML body"/>
    <property type="evidence" value="ECO:0007669"/>
    <property type="project" value="UniProtKB-SubCell"/>
</dbReference>
<reference evidence="19" key="4">
    <citation type="submission" date="2025-08" db="UniProtKB">
        <authorList>
            <consortium name="Ensembl"/>
        </authorList>
    </citation>
    <scope>IDENTIFICATION</scope>
</reference>
<dbReference type="Ensembl" id="ENSEEET00000009079.2">
    <property type="protein sequence ID" value="ENSEEEP00000008963.2"/>
    <property type="gene ID" value="ENSEEEG00000004624.2"/>
</dbReference>
<feature type="region of interest" description="Disordered" evidence="18">
    <location>
        <begin position="700"/>
        <end position="725"/>
    </location>
</feature>
<feature type="compositionally biased region" description="Polar residues" evidence="18">
    <location>
        <begin position="993"/>
        <end position="1016"/>
    </location>
</feature>
<feature type="compositionally biased region" description="Basic and acidic residues" evidence="18">
    <location>
        <begin position="1751"/>
        <end position="1771"/>
    </location>
</feature>
<dbReference type="GO" id="GO:0036337">
    <property type="term" value="P:Fas signaling pathway"/>
    <property type="evidence" value="ECO:0007669"/>
    <property type="project" value="TreeGrafter"/>
</dbReference>
<feature type="compositionally biased region" description="Basic and acidic residues" evidence="18">
    <location>
        <begin position="1078"/>
        <end position="1093"/>
    </location>
</feature>
<feature type="region of interest" description="Disordered" evidence="18">
    <location>
        <begin position="1415"/>
        <end position="1439"/>
    </location>
</feature>
<evidence type="ECO:0000256" key="18">
    <source>
        <dbReference type="SAM" id="MobiDB-lite"/>
    </source>
</evidence>
<evidence type="ECO:0000256" key="5">
    <source>
        <dbReference type="ARBA" id="ARBA00022491"/>
    </source>
</evidence>
<feature type="region of interest" description="Disordered" evidence="18">
    <location>
        <begin position="315"/>
        <end position="609"/>
    </location>
</feature>
<feature type="region of interest" description="Disordered" evidence="18">
    <location>
        <begin position="984"/>
        <end position="1016"/>
    </location>
</feature>
<evidence type="ECO:0000256" key="14">
    <source>
        <dbReference type="ARBA" id="ARBA00023306"/>
    </source>
</evidence>
<feature type="coiled-coil region" evidence="17">
    <location>
        <begin position="62"/>
        <end position="146"/>
    </location>
</feature>
<dbReference type="Proteomes" id="UP000314983">
    <property type="component" value="Chromosome 8"/>
</dbReference>
<evidence type="ECO:0000256" key="4">
    <source>
        <dbReference type="ARBA" id="ARBA00022490"/>
    </source>
</evidence>
<dbReference type="PANTHER" id="PTHR15489:SF2">
    <property type="entry name" value="CASP8-ASSOCIATED PROTEIN 2"/>
    <property type="match status" value="1"/>
</dbReference>
<accession>A0A4W4EDC1</accession>
<evidence type="ECO:0000256" key="10">
    <source>
        <dbReference type="ARBA" id="ARBA00023128"/>
    </source>
</evidence>
<dbReference type="SUPFAM" id="SSF46689">
    <property type="entry name" value="Homeodomain-like"/>
    <property type="match status" value="1"/>
</dbReference>
<gene>
    <name evidence="19" type="primary">CASP8AP2</name>
</gene>
<keyword evidence="12" id="KW-0804">Transcription</keyword>
<dbReference type="GO" id="GO:0008625">
    <property type="term" value="P:extrinsic apoptotic signaling pathway via death domain receptors"/>
    <property type="evidence" value="ECO:0007669"/>
    <property type="project" value="UniProtKB-ARBA"/>
</dbReference>
<dbReference type="Pfam" id="PF21227">
    <property type="entry name" value="Myb_DNA-binding_7"/>
    <property type="match status" value="1"/>
</dbReference>
<dbReference type="InterPro" id="IPR049257">
    <property type="entry name" value="Gon4l/CASP8AP2_myb-like"/>
</dbReference>
<organism evidence="19 20">
    <name type="scientific">Electrophorus electricus</name>
    <name type="common">Electric eel</name>
    <name type="synonym">Gymnotus electricus</name>
    <dbReference type="NCBI Taxonomy" id="8005"/>
    <lineage>
        <taxon>Eukaryota</taxon>
        <taxon>Metazoa</taxon>
        <taxon>Chordata</taxon>
        <taxon>Craniata</taxon>
        <taxon>Vertebrata</taxon>
        <taxon>Euteleostomi</taxon>
        <taxon>Actinopterygii</taxon>
        <taxon>Neopterygii</taxon>
        <taxon>Teleostei</taxon>
        <taxon>Ostariophysi</taxon>
        <taxon>Gymnotiformes</taxon>
        <taxon>Gymnotoidei</taxon>
        <taxon>Gymnotidae</taxon>
        <taxon>Electrophorus</taxon>
    </lineage>
</organism>
<dbReference type="CDD" id="cd12202">
    <property type="entry name" value="CASP8AP2"/>
    <property type="match status" value="1"/>
</dbReference>
<feature type="compositionally biased region" description="Low complexity" evidence="18">
    <location>
        <begin position="369"/>
        <end position="384"/>
    </location>
</feature>
<feature type="compositionally biased region" description="Basic and acidic residues" evidence="18">
    <location>
        <begin position="315"/>
        <end position="343"/>
    </location>
</feature>
<feature type="region of interest" description="Disordered" evidence="18">
    <location>
        <begin position="1741"/>
        <end position="1789"/>
    </location>
</feature>
<keyword evidence="10" id="KW-0496">Mitochondrion</keyword>
<reference evidence="20" key="1">
    <citation type="journal article" date="2014" name="Science">
        <title>Nonhuman genetics. Genomic basis for the convergent evolution of electric organs.</title>
        <authorList>
            <person name="Gallant J.R."/>
            <person name="Traeger L.L."/>
            <person name="Volkening J.D."/>
            <person name="Moffett H."/>
            <person name="Chen P.H."/>
            <person name="Novina C.D."/>
            <person name="Phillips G.N.Jr."/>
            <person name="Anand R."/>
            <person name="Wells G.B."/>
            <person name="Pinch M."/>
            <person name="Guth R."/>
            <person name="Unguez G.A."/>
            <person name="Albert J.S."/>
            <person name="Zakon H.H."/>
            <person name="Samanta M.P."/>
            <person name="Sussman M.R."/>
        </authorList>
    </citation>
    <scope>NUCLEOTIDE SEQUENCE [LARGE SCALE GENOMIC DNA]</scope>
</reference>
<reference evidence="19" key="5">
    <citation type="submission" date="2025-09" db="UniProtKB">
        <authorList>
            <consortium name="Ensembl"/>
        </authorList>
    </citation>
    <scope>IDENTIFICATION</scope>
</reference>
<evidence type="ECO:0000256" key="12">
    <source>
        <dbReference type="ARBA" id="ARBA00023163"/>
    </source>
</evidence>
<evidence type="ECO:0000256" key="7">
    <source>
        <dbReference type="ARBA" id="ARBA00022703"/>
    </source>
</evidence>
<dbReference type="GO" id="GO:0003714">
    <property type="term" value="F:transcription corepressor activity"/>
    <property type="evidence" value="ECO:0007669"/>
    <property type="project" value="TreeGrafter"/>
</dbReference>
<evidence type="ECO:0000256" key="11">
    <source>
        <dbReference type="ARBA" id="ARBA00023159"/>
    </source>
</evidence>
<keyword evidence="5" id="KW-0678">Repressor</keyword>
<dbReference type="OMA" id="HEKCKQQ"/>
<feature type="compositionally biased region" description="Polar residues" evidence="18">
    <location>
        <begin position="1180"/>
        <end position="1189"/>
    </location>
</feature>
<reference evidence="20" key="2">
    <citation type="journal article" date="2017" name="Sci. Adv.">
        <title>A tail of two voltages: Proteomic comparison of the three electric organs of the electric eel.</title>
        <authorList>
            <person name="Traeger L.L."/>
            <person name="Sabat G."/>
            <person name="Barrett-Wilt G.A."/>
            <person name="Wells G.B."/>
            <person name="Sussman M.R."/>
        </authorList>
    </citation>
    <scope>NUCLEOTIDE SEQUENCE [LARGE SCALE GENOMIC DNA]</scope>
</reference>
<feature type="compositionally biased region" description="Basic and acidic residues" evidence="18">
    <location>
        <begin position="1052"/>
        <end position="1068"/>
    </location>
</feature>
<keyword evidence="7" id="KW-0053">Apoptosis</keyword>
<feature type="compositionally biased region" description="Polar residues" evidence="18">
    <location>
        <begin position="346"/>
        <end position="358"/>
    </location>
</feature>
<evidence type="ECO:0000256" key="2">
    <source>
        <dbReference type="ARBA" id="ARBA00004322"/>
    </source>
</evidence>
<keyword evidence="20" id="KW-1185">Reference proteome</keyword>
<evidence type="ECO:0000256" key="13">
    <source>
        <dbReference type="ARBA" id="ARBA00023242"/>
    </source>
</evidence>
<feature type="compositionally biased region" description="Basic and acidic residues" evidence="18">
    <location>
        <begin position="411"/>
        <end position="429"/>
    </location>
</feature>
<keyword evidence="6" id="KW-0597">Phosphoprotein</keyword>
<feature type="region of interest" description="Disordered" evidence="18">
    <location>
        <begin position="870"/>
        <end position="898"/>
    </location>
</feature>
<dbReference type="InterPro" id="IPR039674">
    <property type="entry name" value="FLASH"/>
</dbReference>
<keyword evidence="17" id="KW-0175">Coiled coil</keyword>
<evidence type="ECO:0000256" key="15">
    <source>
        <dbReference type="ARBA" id="ARBA00069865"/>
    </source>
</evidence>
<keyword evidence="11" id="KW-0010">Activator</keyword>
<feature type="region of interest" description="Disordered" evidence="18">
    <location>
        <begin position="179"/>
        <end position="239"/>
    </location>
</feature>
<feature type="region of interest" description="Disordered" evidence="18">
    <location>
        <begin position="1047"/>
        <end position="1109"/>
    </location>
</feature>
<evidence type="ECO:0000256" key="6">
    <source>
        <dbReference type="ARBA" id="ARBA00022553"/>
    </source>
</evidence>
<evidence type="ECO:0000256" key="16">
    <source>
        <dbReference type="ARBA" id="ARBA00078515"/>
    </source>
</evidence>
<feature type="compositionally biased region" description="Polar residues" evidence="18">
    <location>
        <begin position="1379"/>
        <end position="1389"/>
    </location>
</feature>
<feature type="compositionally biased region" description="Basic residues" evidence="18">
    <location>
        <begin position="1849"/>
        <end position="1863"/>
    </location>
</feature>
<feature type="compositionally biased region" description="Polar residues" evidence="18">
    <location>
        <begin position="1875"/>
        <end position="1886"/>
    </location>
</feature>
<feature type="region of interest" description="Disordered" evidence="18">
    <location>
        <begin position="1373"/>
        <end position="1402"/>
    </location>
</feature>
<feature type="compositionally biased region" description="Basic and acidic residues" evidence="18">
    <location>
        <begin position="533"/>
        <end position="558"/>
    </location>
</feature>
<evidence type="ECO:0000256" key="9">
    <source>
        <dbReference type="ARBA" id="ARBA00023015"/>
    </source>
</evidence>
<dbReference type="Gene3D" id="1.10.10.60">
    <property type="entry name" value="Homeodomain-like"/>
    <property type="match status" value="1"/>
</dbReference>
<evidence type="ECO:0000256" key="1">
    <source>
        <dbReference type="ARBA" id="ARBA00004173"/>
    </source>
</evidence>
<reference evidence="19" key="3">
    <citation type="submission" date="2020-05" db="EMBL/GenBank/DDBJ databases">
        <title>Electrophorus electricus (electric eel) genome, fEleEle1, primary haplotype.</title>
        <authorList>
            <person name="Myers G."/>
            <person name="Meyer A."/>
            <person name="Fedrigo O."/>
            <person name="Formenti G."/>
            <person name="Rhie A."/>
            <person name="Tracey A."/>
            <person name="Sims Y."/>
            <person name="Jarvis E.D."/>
        </authorList>
    </citation>
    <scope>NUCLEOTIDE SEQUENCE [LARGE SCALE GENOMIC DNA]</scope>
</reference>